<proteinExistence type="predicted"/>
<keyword evidence="1" id="KW-0472">Membrane</keyword>
<protein>
    <submittedName>
        <fullName evidence="2">Uncharacterized protein</fullName>
    </submittedName>
</protein>
<name>A0A6G5RQ25_9ACTN</name>
<sequence length="114" mass="12147">MSFTPTAGVRESRQPRSPSRVATAVCALVLALAMLVTGYVVLTAYMVEPDGPWDKQAVANSGVAASVGLAFSGVMALLTWLFSKARWLGKWWYAIPAVLAVAALLRLTLLAPEL</sequence>
<feature type="transmembrane region" description="Helical" evidence="1">
    <location>
        <begin position="21"/>
        <end position="42"/>
    </location>
</feature>
<feature type="transmembrane region" description="Helical" evidence="1">
    <location>
        <begin position="62"/>
        <end position="82"/>
    </location>
</feature>
<reference evidence="2 3" key="1">
    <citation type="submission" date="2017-06" db="EMBL/GenBank/DDBJ databases">
        <title>Complete Genome Sequence of Streptomyces hawaiiensis NRRL 15010 and insights into acyldepsipeptides biosynthesis.</title>
        <authorList>
            <person name="Mariita R.M."/>
            <person name="Sello J.K."/>
        </authorList>
    </citation>
    <scope>NUCLEOTIDE SEQUENCE [LARGE SCALE GENOMIC DNA]</scope>
    <source>
        <strain evidence="2 3">ATCC 12236</strain>
    </source>
</reference>
<keyword evidence="3" id="KW-1185">Reference proteome</keyword>
<dbReference type="KEGG" id="shaw:CEB94_36340"/>
<gene>
    <name evidence="2" type="ORF">CEB94_36340</name>
</gene>
<organism evidence="2 3">
    <name type="scientific">Streptomyces hawaiiensis</name>
    <dbReference type="NCBI Taxonomy" id="67305"/>
    <lineage>
        <taxon>Bacteria</taxon>
        <taxon>Bacillati</taxon>
        <taxon>Actinomycetota</taxon>
        <taxon>Actinomycetes</taxon>
        <taxon>Kitasatosporales</taxon>
        <taxon>Streptomycetaceae</taxon>
        <taxon>Streptomyces</taxon>
    </lineage>
</organism>
<dbReference type="AlphaFoldDB" id="A0A6G5RQ25"/>
<evidence type="ECO:0000256" key="1">
    <source>
        <dbReference type="SAM" id="Phobius"/>
    </source>
</evidence>
<dbReference type="Proteomes" id="UP000495940">
    <property type="component" value="Chromosome"/>
</dbReference>
<evidence type="ECO:0000313" key="2">
    <source>
        <dbReference type="EMBL" id="QCD59667.1"/>
    </source>
</evidence>
<dbReference type="RefSeq" id="WP_175436121.1">
    <property type="nucleotide sequence ID" value="NZ_CP021978.1"/>
</dbReference>
<keyword evidence="1" id="KW-1133">Transmembrane helix</keyword>
<keyword evidence="1" id="KW-0812">Transmembrane</keyword>
<dbReference type="EMBL" id="CP021978">
    <property type="protein sequence ID" value="QCD59667.1"/>
    <property type="molecule type" value="Genomic_DNA"/>
</dbReference>
<feature type="transmembrane region" description="Helical" evidence="1">
    <location>
        <begin position="91"/>
        <end position="111"/>
    </location>
</feature>
<evidence type="ECO:0000313" key="3">
    <source>
        <dbReference type="Proteomes" id="UP000495940"/>
    </source>
</evidence>
<accession>A0A6G5RQ25</accession>